<name>A0A067CKA3_SAPPC</name>
<evidence type="ECO:0000313" key="2">
    <source>
        <dbReference type="EMBL" id="KDO29630.1"/>
    </source>
</evidence>
<organism evidence="2 3">
    <name type="scientific">Saprolegnia parasitica (strain CBS 223.65)</name>
    <dbReference type="NCBI Taxonomy" id="695850"/>
    <lineage>
        <taxon>Eukaryota</taxon>
        <taxon>Sar</taxon>
        <taxon>Stramenopiles</taxon>
        <taxon>Oomycota</taxon>
        <taxon>Saprolegniomycetes</taxon>
        <taxon>Saprolegniales</taxon>
        <taxon>Saprolegniaceae</taxon>
        <taxon>Saprolegnia</taxon>
    </lineage>
</organism>
<dbReference type="Proteomes" id="UP000030745">
    <property type="component" value="Unassembled WGS sequence"/>
</dbReference>
<keyword evidence="1" id="KW-0472">Membrane</keyword>
<reference evidence="2 3" key="1">
    <citation type="journal article" date="2013" name="PLoS Genet.">
        <title>Distinctive expansion of potential virulence genes in the genome of the oomycete fish pathogen Saprolegnia parasitica.</title>
        <authorList>
            <person name="Jiang R.H."/>
            <person name="de Bruijn I."/>
            <person name="Haas B.J."/>
            <person name="Belmonte R."/>
            <person name="Lobach L."/>
            <person name="Christie J."/>
            <person name="van den Ackerveken G."/>
            <person name="Bottin A."/>
            <person name="Bulone V."/>
            <person name="Diaz-Moreno S.M."/>
            <person name="Dumas B."/>
            <person name="Fan L."/>
            <person name="Gaulin E."/>
            <person name="Govers F."/>
            <person name="Grenville-Briggs L.J."/>
            <person name="Horner N.R."/>
            <person name="Levin J.Z."/>
            <person name="Mammella M."/>
            <person name="Meijer H.J."/>
            <person name="Morris P."/>
            <person name="Nusbaum C."/>
            <person name="Oome S."/>
            <person name="Phillips A.J."/>
            <person name="van Rooyen D."/>
            <person name="Rzeszutek E."/>
            <person name="Saraiva M."/>
            <person name="Secombes C.J."/>
            <person name="Seidl M.F."/>
            <person name="Snel B."/>
            <person name="Stassen J.H."/>
            <person name="Sykes S."/>
            <person name="Tripathy S."/>
            <person name="van den Berg H."/>
            <person name="Vega-Arreguin J.C."/>
            <person name="Wawra S."/>
            <person name="Young S.K."/>
            <person name="Zeng Q."/>
            <person name="Dieguez-Uribeondo J."/>
            <person name="Russ C."/>
            <person name="Tyler B.M."/>
            <person name="van West P."/>
        </authorList>
    </citation>
    <scope>NUCLEOTIDE SEQUENCE [LARGE SCALE GENOMIC DNA]</scope>
    <source>
        <strain evidence="2 3">CBS 223.65</strain>
    </source>
</reference>
<keyword evidence="3" id="KW-1185">Reference proteome</keyword>
<dbReference type="EMBL" id="KK583205">
    <property type="protein sequence ID" value="KDO29630.1"/>
    <property type="molecule type" value="Genomic_DNA"/>
</dbReference>
<keyword evidence="1" id="KW-1133">Transmembrane helix</keyword>
<accession>A0A067CKA3</accession>
<feature type="transmembrane region" description="Helical" evidence="1">
    <location>
        <begin position="440"/>
        <end position="462"/>
    </location>
</feature>
<gene>
    <name evidence="2" type="ORF">SPRG_05583</name>
</gene>
<feature type="transmembrane region" description="Helical" evidence="1">
    <location>
        <begin position="359"/>
        <end position="378"/>
    </location>
</feature>
<evidence type="ECO:0000256" key="1">
    <source>
        <dbReference type="SAM" id="Phobius"/>
    </source>
</evidence>
<feature type="transmembrane region" description="Helical" evidence="1">
    <location>
        <begin position="298"/>
        <end position="316"/>
    </location>
</feature>
<feature type="transmembrane region" description="Helical" evidence="1">
    <location>
        <begin position="398"/>
        <end position="419"/>
    </location>
</feature>
<keyword evidence="1" id="KW-0812">Transmembrane</keyword>
<dbReference type="GeneID" id="24127973"/>
<dbReference type="RefSeq" id="XP_012199690.1">
    <property type="nucleotide sequence ID" value="XM_012344300.1"/>
</dbReference>
<evidence type="ECO:0000313" key="3">
    <source>
        <dbReference type="Proteomes" id="UP000030745"/>
    </source>
</evidence>
<dbReference type="VEuPathDB" id="FungiDB:SPRG_05583"/>
<protein>
    <submittedName>
        <fullName evidence="2">Uncharacterized protein</fullName>
    </submittedName>
</protein>
<sequence length="655" mass="72849">MHTPAPGDAVAVVKEKPASLLSGLSAIADAYALRDKLNQCLVVLAYVIGLAVILLVAVDAISNNWAVINFVGNGNEFITPVANIEAAPDLVNSYTFLPGRDLQSLSSVGMWMANYTVANLGRLGSNVYVLSADTYALDSSTDLCRRFSGTYPIDLARTNNAIKLGITYDLITFLRGNAITIATTHEASANLGNSSMGSGMLRHLGYAAARIATDLRLTRAIVLQNTSSVQVKEVPFWRLYTKGYCTGCIPITELGYGSCNFSMTYTDANKTLHVVARPIPGSSYRLGLLIQQDAFSSASHWIKFIALFFAVCGFLASRRTVQWLEVDPTKPDTIWTRVVYTIMPKCFPHRSHALRFDMFCYNSDLFVTLYCVSVLLDLNNALMFTREVTVYNAASPQFYMSVRLFALSLRLLWLNCGILKVCKIASSIVSTATYCGESRLMGYFNLTSVTSLYLSAILLFYIPDYVEYNNSVRQDLYNTVESLDGTPVNYYNSFYFRVSYAVGMGLLINIFLITLLDQVLNRSFWNLMARNSLGRQALFNSTSILCDYISDVREDKKHRAAIIICKARRLSTLQWFFMTHMFTFGLPEKELRVKAKFQPTTQGTTAAGETGPGKEMCMVVQDGNCHIHLLDDQLADVKSLVYNIKVLKDTTVVIK</sequence>
<dbReference type="AlphaFoldDB" id="A0A067CKA3"/>
<feature type="transmembrane region" description="Helical" evidence="1">
    <location>
        <begin position="494"/>
        <end position="516"/>
    </location>
</feature>
<dbReference type="KEGG" id="spar:SPRG_05583"/>
<feature type="transmembrane region" description="Helical" evidence="1">
    <location>
        <begin position="40"/>
        <end position="58"/>
    </location>
</feature>
<proteinExistence type="predicted"/>